<dbReference type="AlphaFoldDB" id="A0A0N0BGQ0"/>
<name>A0A0N0BGQ0_9HYME</name>
<dbReference type="EMBL" id="KQ435777">
    <property type="protein sequence ID" value="KOX74864.1"/>
    <property type="molecule type" value="Genomic_DNA"/>
</dbReference>
<evidence type="ECO:0000313" key="2">
    <source>
        <dbReference type="Proteomes" id="UP000053105"/>
    </source>
</evidence>
<keyword evidence="2" id="KW-1185">Reference proteome</keyword>
<dbReference type="Proteomes" id="UP000053105">
    <property type="component" value="Unassembled WGS sequence"/>
</dbReference>
<evidence type="ECO:0000313" key="1">
    <source>
        <dbReference type="EMBL" id="KOX74864.1"/>
    </source>
</evidence>
<organism evidence="1 2">
    <name type="scientific">Melipona quadrifasciata</name>
    <dbReference type="NCBI Taxonomy" id="166423"/>
    <lineage>
        <taxon>Eukaryota</taxon>
        <taxon>Metazoa</taxon>
        <taxon>Ecdysozoa</taxon>
        <taxon>Arthropoda</taxon>
        <taxon>Hexapoda</taxon>
        <taxon>Insecta</taxon>
        <taxon>Pterygota</taxon>
        <taxon>Neoptera</taxon>
        <taxon>Endopterygota</taxon>
        <taxon>Hymenoptera</taxon>
        <taxon>Apocrita</taxon>
        <taxon>Aculeata</taxon>
        <taxon>Apoidea</taxon>
        <taxon>Anthophila</taxon>
        <taxon>Apidae</taxon>
        <taxon>Melipona</taxon>
    </lineage>
</organism>
<accession>A0A0N0BGQ0</accession>
<sequence>MTKTKIAQTIKNEQLDNYVKKGKQVRKKADEERRKILMLPEYLTTSEKLIAWASNENMERHNYWLKKKNIDMKCNMPECSLRASKTEWMQRDVFRTYDK</sequence>
<protein>
    <submittedName>
        <fullName evidence="1">Uncharacterized protein</fullName>
    </submittedName>
</protein>
<reference evidence="1 2" key="1">
    <citation type="submission" date="2015-07" db="EMBL/GenBank/DDBJ databases">
        <title>The genome of Melipona quadrifasciata.</title>
        <authorList>
            <person name="Pan H."/>
            <person name="Kapheim K."/>
        </authorList>
    </citation>
    <scope>NUCLEOTIDE SEQUENCE [LARGE SCALE GENOMIC DNA]</scope>
    <source>
        <strain evidence="1">0111107301</strain>
        <tissue evidence="1">Whole body</tissue>
    </source>
</reference>
<gene>
    <name evidence="1" type="ORF">WN51_00376</name>
</gene>
<proteinExistence type="predicted"/>